<dbReference type="Pfam" id="PF07676">
    <property type="entry name" value="PD40"/>
    <property type="match status" value="3"/>
</dbReference>
<dbReference type="Gene3D" id="3.30.1330.60">
    <property type="entry name" value="OmpA-like domain"/>
    <property type="match status" value="1"/>
</dbReference>
<keyword evidence="8" id="KW-1185">Reference proteome</keyword>
<reference evidence="7 8" key="1">
    <citation type="submission" date="2018-12" db="EMBL/GenBank/DDBJ databases">
        <title>Hymenobacter gummosus sp. nov., isolated from a spring.</title>
        <authorList>
            <person name="Nie L."/>
        </authorList>
    </citation>
    <scope>NUCLEOTIDE SEQUENCE [LARGE SCALE GENOMIC DNA]</scope>
    <source>
        <strain evidence="7 8">KCTC 52166</strain>
    </source>
</reference>
<dbReference type="InterPro" id="IPR036737">
    <property type="entry name" value="OmpA-like_sf"/>
</dbReference>
<dbReference type="SUPFAM" id="SSF103088">
    <property type="entry name" value="OmpA-like"/>
    <property type="match status" value="1"/>
</dbReference>
<dbReference type="EMBL" id="RXOF01000012">
    <property type="protein sequence ID" value="RTQ47495.1"/>
    <property type="molecule type" value="Genomic_DNA"/>
</dbReference>
<dbReference type="CDD" id="cd07185">
    <property type="entry name" value="OmpA_C-like"/>
    <property type="match status" value="1"/>
</dbReference>
<evidence type="ECO:0000313" key="8">
    <source>
        <dbReference type="Proteomes" id="UP000282184"/>
    </source>
</evidence>
<dbReference type="SUPFAM" id="SSF48452">
    <property type="entry name" value="TPR-like"/>
    <property type="match status" value="1"/>
</dbReference>
<organism evidence="7 8">
    <name type="scientific">Hymenobacter gummosus</name>
    <dbReference type="NCBI Taxonomy" id="1776032"/>
    <lineage>
        <taxon>Bacteria</taxon>
        <taxon>Pseudomonadati</taxon>
        <taxon>Bacteroidota</taxon>
        <taxon>Cytophagia</taxon>
        <taxon>Cytophagales</taxon>
        <taxon>Hymenobacteraceae</taxon>
        <taxon>Hymenobacter</taxon>
    </lineage>
</organism>
<dbReference type="Gene3D" id="1.25.40.10">
    <property type="entry name" value="Tetratricopeptide repeat domain"/>
    <property type="match status" value="1"/>
</dbReference>
<evidence type="ECO:0000259" key="6">
    <source>
        <dbReference type="PROSITE" id="PS51123"/>
    </source>
</evidence>
<dbReference type="PROSITE" id="PS51123">
    <property type="entry name" value="OMPA_2"/>
    <property type="match status" value="1"/>
</dbReference>
<comment type="subcellular location">
    <subcellularLocation>
        <location evidence="1">Cell outer membrane</location>
    </subcellularLocation>
</comment>
<evidence type="ECO:0000256" key="2">
    <source>
        <dbReference type="ARBA" id="ARBA00023136"/>
    </source>
</evidence>
<evidence type="ECO:0000256" key="3">
    <source>
        <dbReference type="ARBA" id="ARBA00023237"/>
    </source>
</evidence>
<dbReference type="PRINTS" id="PR01021">
    <property type="entry name" value="OMPADOMAIN"/>
</dbReference>
<dbReference type="InterPro" id="IPR050330">
    <property type="entry name" value="Bact_OuterMem_StrucFunc"/>
</dbReference>
<evidence type="ECO:0000313" key="7">
    <source>
        <dbReference type="EMBL" id="RTQ47495.1"/>
    </source>
</evidence>
<sequence length="683" mass="72693">MKNLIVACAAAGTVAVLGGCAASGGLSKADKRFARGEYETAIELYKADVAKGKDVATANYKIGEAYRVSNRIEQAESYYKAALDGGVKNADALFYYAQALKANGKYEEAATQFQQYATSGTNRTLVARAEREAQNAQAATTLLAQRNNNEVMPLDQINSAASDFSATIKPDTKELVFASGRDGKKYLGNGEGFNHLYAIKFDDAEKMTGGTVMPYESVAMGGGAAATPAPAAGATGTAPAPAPAKSDKDAGKPVFNKPNMHQASATFSPDGKMMIFARSNDGSKKGLMSVDLFVSYFRGGTWTEPELVRGVNNSKADDFSPVLSPDGQTLYFASSRPGGQGGNDLYKSTLGANNRFSTPENLGDQINTAGNENFPAVGPDGTLYFSSDGHPGLGKLDLFRVEKGKVVNLGAPINSTGDDFAPYVTGKDMGVFASNRAGGKGSDDLYMFRKKPLKLVTFYAEGKVLGKDAKTGATEPLAGETVTILGANGQKVQDVQAGADGSFKVKLDTSATYSFVADRSGYFTARQGVSTVGRVPAQDQLPNEMNDISIPVTLTLDKIVVNKAIVVENIFYDYNKADIRPDAATELDKLVQTLTDNPDINIELSSHTDSRGNDKFNQDLSQKRAQSAVDYIISKGIPKARITAKGYGETRPVVKTAKTEEEHQKNRRTEFKVTKINAAPAGN</sequence>
<dbReference type="Pfam" id="PF00691">
    <property type="entry name" value="OmpA"/>
    <property type="match status" value="1"/>
</dbReference>
<keyword evidence="3" id="KW-0998">Cell outer membrane</keyword>
<feature type="region of interest" description="Disordered" evidence="5">
    <location>
        <begin position="223"/>
        <end position="251"/>
    </location>
</feature>
<gene>
    <name evidence="7" type="ORF">EJV47_18915</name>
</gene>
<name>A0A3S0J824_9BACT</name>
<keyword evidence="2 4" id="KW-0472">Membrane</keyword>
<dbReference type="GO" id="GO:0009279">
    <property type="term" value="C:cell outer membrane"/>
    <property type="evidence" value="ECO:0007669"/>
    <property type="project" value="UniProtKB-SubCell"/>
</dbReference>
<dbReference type="InterPro" id="IPR011990">
    <property type="entry name" value="TPR-like_helical_dom_sf"/>
</dbReference>
<feature type="compositionally biased region" description="Low complexity" evidence="5">
    <location>
        <begin position="225"/>
        <end position="239"/>
    </location>
</feature>
<dbReference type="PANTHER" id="PTHR30329">
    <property type="entry name" value="STATOR ELEMENT OF FLAGELLAR MOTOR COMPLEX"/>
    <property type="match status" value="1"/>
</dbReference>
<dbReference type="InterPro" id="IPR006665">
    <property type="entry name" value="OmpA-like"/>
</dbReference>
<evidence type="ECO:0000256" key="1">
    <source>
        <dbReference type="ARBA" id="ARBA00004442"/>
    </source>
</evidence>
<dbReference type="Proteomes" id="UP000282184">
    <property type="component" value="Unassembled WGS sequence"/>
</dbReference>
<dbReference type="PROSITE" id="PS51257">
    <property type="entry name" value="PROKAR_LIPOPROTEIN"/>
    <property type="match status" value="1"/>
</dbReference>
<accession>A0A3S0J824</accession>
<dbReference type="OrthoDB" id="1488841at2"/>
<proteinExistence type="predicted"/>
<dbReference type="Pfam" id="PF13432">
    <property type="entry name" value="TPR_16"/>
    <property type="match status" value="1"/>
</dbReference>
<dbReference type="RefSeq" id="WP_126694747.1">
    <property type="nucleotide sequence ID" value="NZ_RXOF01000012.1"/>
</dbReference>
<dbReference type="InterPro" id="IPR011042">
    <property type="entry name" value="6-blade_b-propeller_TolB-like"/>
</dbReference>
<evidence type="ECO:0000256" key="5">
    <source>
        <dbReference type="SAM" id="MobiDB-lite"/>
    </source>
</evidence>
<dbReference type="SUPFAM" id="SSF82171">
    <property type="entry name" value="DPP6 N-terminal domain-like"/>
    <property type="match status" value="1"/>
</dbReference>
<comment type="caution">
    <text evidence="7">The sequence shown here is derived from an EMBL/GenBank/DDBJ whole genome shotgun (WGS) entry which is preliminary data.</text>
</comment>
<evidence type="ECO:0000256" key="4">
    <source>
        <dbReference type="PROSITE-ProRule" id="PRU00473"/>
    </source>
</evidence>
<feature type="domain" description="OmpA-like" evidence="6">
    <location>
        <begin position="560"/>
        <end position="677"/>
    </location>
</feature>
<dbReference type="PRINTS" id="PR01023">
    <property type="entry name" value="NAFLGMOTY"/>
</dbReference>
<dbReference type="CDD" id="cd15482">
    <property type="entry name" value="Sialidase_non-viral"/>
    <property type="match status" value="1"/>
</dbReference>
<dbReference type="Gene3D" id="2.120.10.30">
    <property type="entry name" value="TolB, C-terminal domain"/>
    <property type="match status" value="1"/>
</dbReference>
<dbReference type="AlphaFoldDB" id="A0A3S0J824"/>
<dbReference type="InterPro" id="IPR006664">
    <property type="entry name" value="OMP_bac"/>
</dbReference>
<dbReference type="PANTHER" id="PTHR30329:SF21">
    <property type="entry name" value="LIPOPROTEIN YIAD-RELATED"/>
    <property type="match status" value="1"/>
</dbReference>
<dbReference type="InterPro" id="IPR011659">
    <property type="entry name" value="WD40"/>
</dbReference>
<protein>
    <submittedName>
        <fullName evidence="7">Tetratricopeptide repeat protein</fullName>
    </submittedName>
</protein>